<dbReference type="Proteomes" id="UP000265520">
    <property type="component" value="Unassembled WGS sequence"/>
</dbReference>
<feature type="non-terminal residue" evidence="2">
    <location>
        <position position="1"/>
    </location>
</feature>
<comment type="caution">
    <text evidence="2">The sequence shown here is derived from an EMBL/GenBank/DDBJ whole genome shotgun (WGS) entry which is preliminary data.</text>
</comment>
<protein>
    <submittedName>
        <fullName evidence="2">Uncharacterized protein</fullName>
    </submittedName>
</protein>
<proteinExistence type="predicted"/>
<evidence type="ECO:0000256" key="1">
    <source>
        <dbReference type="SAM" id="MobiDB-lite"/>
    </source>
</evidence>
<feature type="region of interest" description="Disordered" evidence="1">
    <location>
        <begin position="1"/>
        <end position="36"/>
    </location>
</feature>
<name>A0A392UDD6_9FABA</name>
<dbReference type="AlphaFoldDB" id="A0A392UDD6"/>
<keyword evidence="3" id="KW-1185">Reference proteome</keyword>
<reference evidence="2 3" key="1">
    <citation type="journal article" date="2018" name="Front. Plant Sci.">
        <title>Red Clover (Trifolium pratense) and Zigzag Clover (T. medium) - A Picture of Genomic Similarities and Differences.</title>
        <authorList>
            <person name="Dluhosova J."/>
            <person name="Istvanek J."/>
            <person name="Nedelnik J."/>
            <person name="Repkova J."/>
        </authorList>
    </citation>
    <scope>NUCLEOTIDE SEQUENCE [LARGE SCALE GENOMIC DNA]</scope>
    <source>
        <strain evidence="3">cv. 10/8</strain>
        <tissue evidence="2">Leaf</tissue>
    </source>
</reference>
<evidence type="ECO:0000313" key="3">
    <source>
        <dbReference type="Proteomes" id="UP000265520"/>
    </source>
</evidence>
<evidence type="ECO:0000313" key="2">
    <source>
        <dbReference type="EMBL" id="MCI71058.1"/>
    </source>
</evidence>
<organism evidence="2 3">
    <name type="scientific">Trifolium medium</name>
    <dbReference type="NCBI Taxonomy" id="97028"/>
    <lineage>
        <taxon>Eukaryota</taxon>
        <taxon>Viridiplantae</taxon>
        <taxon>Streptophyta</taxon>
        <taxon>Embryophyta</taxon>
        <taxon>Tracheophyta</taxon>
        <taxon>Spermatophyta</taxon>
        <taxon>Magnoliopsida</taxon>
        <taxon>eudicotyledons</taxon>
        <taxon>Gunneridae</taxon>
        <taxon>Pentapetalae</taxon>
        <taxon>rosids</taxon>
        <taxon>fabids</taxon>
        <taxon>Fabales</taxon>
        <taxon>Fabaceae</taxon>
        <taxon>Papilionoideae</taxon>
        <taxon>50 kb inversion clade</taxon>
        <taxon>NPAAA clade</taxon>
        <taxon>Hologalegina</taxon>
        <taxon>IRL clade</taxon>
        <taxon>Trifolieae</taxon>
        <taxon>Trifolium</taxon>
    </lineage>
</organism>
<accession>A0A392UDD6</accession>
<sequence>EIERDIDRDDGEDSGGGGVSPVLDIPTANGGEDSGF</sequence>
<dbReference type="EMBL" id="LXQA010788676">
    <property type="protein sequence ID" value="MCI71058.1"/>
    <property type="molecule type" value="Genomic_DNA"/>
</dbReference>